<evidence type="ECO:0000313" key="2">
    <source>
        <dbReference type="EMBL" id="QHT10885.1"/>
    </source>
</evidence>
<protein>
    <submittedName>
        <fullName evidence="2">Uncharacterized protein</fullName>
    </submittedName>
</protein>
<name>A0A6C0D5A6_9ZZZZ</name>
<sequence>MKTVDEIVNEINKQITELKVFTQQAYQYSCYVETDLSNFEVVKSKYVSKKNGKSSKSGKNTSPRFLKRRGSRMRDVA</sequence>
<evidence type="ECO:0000256" key="1">
    <source>
        <dbReference type="SAM" id="MobiDB-lite"/>
    </source>
</evidence>
<proteinExistence type="predicted"/>
<dbReference type="AlphaFoldDB" id="A0A6C0D5A6"/>
<accession>A0A6C0D5A6</accession>
<organism evidence="2">
    <name type="scientific">viral metagenome</name>
    <dbReference type="NCBI Taxonomy" id="1070528"/>
    <lineage>
        <taxon>unclassified sequences</taxon>
        <taxon>metagenomes</taxon>
        <taxon>organismal metagenomes</taxon>
    </lineage>
</organism>
<feature type="region of interest" description="Disordered" evidence="1">
    <location>
        <begin position="48"/>
        <end position="77"/>
    </location>
</feature>
<dbReference type="EMBL" id="MN739530">
    <property type="protein sequence ID" value="QHT10885.1"/>
    <property type="molecule type" value="Genomic_DNA"/>
</dbReference>
<reference evidence="2" key="1">
    <citation type="journal article" date="2020" name="Nature">
        <title>Giant virus diversity and host interactions through global metagenomics.</title>
        <authorList>
            <person name="Schulz F."/>
            <person name="Roux S."/>
            <person name="Paez-Espino D."/>
            <person name="Jungbluth S."/>
            <person name="Walsh D.A."/>
            <person name="Denef V.J."/>
            <person name="McMahon K.D."/>
            <person name="Konstantinidis K.T."/>
            <person name="Eloe-Fadrosh E.A."/>
            <person name="Kyrpides N.C."/>
            <person name="Woyke T."/>
        </authorList>
    </citation>
    <scope>NUCLEOTIDE SEQUENCE</scope>
    <source>
        <strain evidence="2">GVMAG-M-3300023174-111</strain>
    </source>
</reference>